<accession>A0A5J4REV3</accession>
<sequence length="150" mass="16681">TVKDPETVISNFITQQISVHATNANSNACRTAVGMLFWIQGFQGEKINGFALKQIMKKHLAAIRKKRKEEPIYKLDIHLNSSSPLSPLTELRVTPLVEDAFQLSSSCPLVSKRLRFFPGQHNQLIAPSDLATMIGMASLTLRSMLQHSPP</sequence>
<dbReference type="AlphaFoldDB" id="A0A5J4REV3"/>
<proteinExistence type="predicted"/>
<name>A0A5J4REV3_9EUKA</name>
<feature type="non-terminal residue" evidence="1">
    <location>
        <position position="1"/>
    </location>
</feature>
<protein>
    <submittedName>
        <fullName evidence="1">Uncharacterized protein</fullName>
    </submittedName>
</protein>
<evidence type="ECO:0000313" key="2">
    <source>
        <dbReference type="Proteomes" id="UP000324800"/>
    </source>
</evidence>
<organism evidence="1 2">
    <name type="scientific">Streblomastix strix</name>
    <dbReference type="NCBI Taxonomy" id="222440"/>
    <lineage>
        <taxon>Eukaryota</taxon>
        <taxon>Metamonada</taxon>
        <taxon>Preaxostyla</taxon>
        <taxon>Oxymonadida</taxon>
        <taxon>Streblomastigidae</taxon>
        <taxon>Streblomastix</taxon>
    </lineage>
</organism>
<gene>
    <name evidence="1" type="ORF">EZS28_053252</name>
</gene>
<comment type="caution">
    <text evidence="1">The sequence shown here is derived from an EMBL/GenBank/DDBJ whole genome shotgun (WGS) entry which is preliminary data.</text>
</comment>
<reference evidence="1 2" key="1">
    <citation type="submission" date="2019-03" db="EMBL/GenBank/DDBJ databases">
        <title>Single cell metagenomics reveals metabolic interactions within the superorganism composed of flagellate Streblomastix strix and complex community of Bacteroidetes bacteria on its surface.</title>
        <authorList>
            <person name="Treitli S.C."/>
            <person name="Kolisko M."/>
            <person name="Husnik F."/>
            <person name="Keeling P."/>
            <person name="Hampl V."/>
        </authorList>
    </citation>
    <scope>NUCLEOTIDE SEQUENCE [LARGE SCALE GENOMIC DNA]</scope>
    <source>
        <strain evidence="1">ST1C</strain>
    </source>
</reference>
<dbReference type="Proteomes" id="UP000324800">
    <property type="component" value="Unassembled WGS sequence"/>
</dbReference>
<dbReference type="EMBL" id="SNRW01042369">
    <property type="protein sequence ID" value="KAA6332636.1"/>
    <property type="molecule type" value="Genomic_DNA"/>
</dbReference>
<evidence type="ECO:0000313" key="1">
    <source>
        <dbReference type="EMBL" id="KAA6332636.1"/>
    </source>
</evidence>